<sequence>MVRMQLDARQSSHRNFVVPTHLLTRTHLDRELYKVQATFLSTKQHPEPKNALESHDSIRAFVETAEKDCWTISPDPPRITPRTQILLSERITLRNELFPAGRIAYLTACKEARIALLEDIRRRKIAIVQKATEKSRSLNEPSRKEITNLGG</sequence>
<evidence type="ECO:0000313" key="2">
    <source>
        <dbReference type="Proteomes" id="UP000024635"/>
    </source>
</evidence>
<evidence type="ECO:0000313" key="1">
    <source>
        <dbReference type="EMBL" id="EYB97926.1"/>
    </source>
</evidence>
<proteinExistence type="predicted"/>
<organism evidence="1 2">
    <name type="scientific">Ancylostoma ceylanicum</name>
    <dbReference type="NCBI Taxonomy" id="53326"/>
    <lineage>
        <taxon>Eukaryota</taxon>
        <taxon>Metazoa</taxon>
        <taxon>Ecdysozoa</taxon>
        <taxon>Nematoda</taxon>
        <taxon>Chromadorea</taxon>
        <taxon>Rhabditida</taxon>
        <taxon>Rhabditina</taxon>
        <taxon>Rhabditomorpha</taxon>
        <taxon>Strongyloidea</taxon>
        <taxon>Ancylostomatidae</taxon>
        <taxon>Ancylostomatinae</taxon>
        <taxon>Ancylostoma</taxon>
    </lineage>
</organism>
<dbReference type="OrthoDB" id="10536425at2759"/>
<dbReference type="AlphaFoldDB" id="A0A016T5L7"/>
<comment type="caution">
    <text evidence="1">The sequence shown here is derived from an EMBL/GenBank/DDBJ whole genome shotgun (WGS) entry which is preliminary data.</text>
</comment>
<protein>
    <submittedName>
        <fullName evidence="1">Uncharacterized protein</fullName>
    </submittedName>
</protein>
<dbReference type="EMBL" id="JARK01001471">
    <property type="protein sequence ID" value="EYB97926.1"/>
    <property type="molecule type" value="Genomic_DNA"/>
</dbReference>
<accession>A0A016T5L7</accession>
<dbReference type="Proteomes" id="UP000024635">
    <property type="component" value="Unassembled WGS sequence"/>
</dbReference>
<reference evidence="2" key="1">
    <citation type="journal article" date="2015" name="Nat. Genet.">
        <title>The genome and transcriptome of the zoonotic hookworm Ancylostoma ceylanicum identify infection-specific gene families.</title>
        <authorList>
            <person name="Schwarz E.M."/>
            <person name="Hu Y."/>
            <person name="Antoshechkin I."/>
            <person name="Miller M.M."/>
            <person name="Sternberg P.W."/>
            <person name="Aroian R.V."/>
        </authorList>
    </citation>
    <scope>NUCLEOTIDE SEQUENCE</scope>
    <source>
        <strain evidence="2">HY135</strain>
    </source>
</reference>
<name>A0A016T5L7_9BILA</name>
<keyword evidence="2" id="KW-1185">Reference proteome</keyword>
<gene>
    <name evidence="1" type="primary">Acey_s0135.g1894</name>
    <name evidence="1" type="ORF">Y032_0135g1894</name>
</gene>